<reference evidence="1 2" key="1">
    <citation type="submission" date="2018-01" db="EMBL/GenBank/DDBJ databases">
        <title>Draft genome sequence of Salinispora sp. 13K206.</title>
        <authorList>
            <person name="Sahin N."/>
            <person name="Saygin H."/>
            <person name="Ay H."/>
        </authorList>
    </citation>
    <scope>NUCLEOTIDE SEQUENCE [LARGE SCALE GENOMIC DNA]</scope>
    <source>
        <strain evidence="1 2">13K206</strain>
    </source>
</reference>
<sequence length="287" mass="30877">MTGNSEEARPGLAPGVRSPVGTMFAALYGELAPHPWRDPDADQDAYFLFHERSLAMGWLDDTDTAVRKTAAGTDERELGAAGLWGMNDAGEDHPLAAAEASLVAWFQVGVEPVSGDRPLPVQPFLRCAGDAAARIGALRLRAVQVLLPVQGLDTSSRQECARMPSLLTAGWFGGGDPQSRTPVRVTLDSGQAPSIPSAAPQMRERMRRLDQDVFGCESHSLTDHDPLTMRPPFDDSFWNGPSLHRATFHGTLAEWSLDALGWLGGFLADLSARHGVTTPLLLTASRS</sequence>
<protein>
    <submittedName>
        <fullName evidence="1">Uncharacterized protein</fullName>
    </submittedName>
</protein>
<dbReference type="AlphaFoldDB" id="A0A2W2CUM5"/>
<keyword evidence="2" id="KW-1185">Reference proteome</keyword>
<proteinExistence type="predicted"/>
<dbReference type="Proteomes" id="UP000248749">
    <property type="component" value="Unassembled WGS sequence"/>
</dbReference>
<organism evidence="1 2">
    <name type="scientific">Micromonospora deserti</name>
    <dbReference type="NCBI Taxonomy" id="2070366"/>
    <lineage>
        <taxon>Bacteria</taxon>
        <taxon>Bacillati</taxon>
        <taxon>Actinomycetota</taxon>
        <taxon>Actinomycetes</taxon>
        <taxon>Micromonosporales</taxon>
        <taxon>Micromonosporaceae</taxon>
        <taxon>Micromonospora</taxon>
    </lineage>
</organism>
<dbReference type="OrthoDB" id="3617561at2"/>
<gene>
    <name evidence="1" type="ORF">C1I99_06370</name>
</gene>
<comment type="caution">
    <text evidence="1">The sequence shown here is derived from an EMBL/GenBank/DDBJ whole genome shotgun (WGS) entry which is preliminary data.</text>
</comment>
<evidence type="ECO:0000313" key="2">
    <source>
        <dbReference type="Proteomes" id="UP000248749"/>
    </source>
</evidence>
<accession>A0A2W2CUM5</accession>
<name>A0A2W2CUM5_9ACTN</name>
<evidence type="ECO:0000313" key="1">
    <source>
        <dbReference type="EMBL" id="PZG01581.1"/>
    </source>
</evidence>
<dbReference type="EMBL" id="POUB01000025">
    <property type="protein sequence ID" value="PZG01581.1"/>
    <property type="molecule type" value="Genomic_DNA"/>
</dbReference>